<dbReference type="OrthoDB" id="8080802at2"/>
<gene>
    <name evidence="2" type="ORF">EAH76_23215</name>
</gene>
<sequence length="110" mass="11629">MSQITIISGAERRRVWTDDQKRALVAAACEPGASVAEIARRADLRPSQLYRWRRDLAEPVSPGFAAVTVGGEPEPAAGCAIVLEVGGAVLRIASDAPPALVAAVVRSLRR</sequence>
<evidence type="ECO:0000313" key="2">
    <source>
        <dbReference type="EMBL" id="TPG46530.1"/>
    </source>
</evidence>
<protein>
    <submittedName>
        <fullName evidence="2">Transposase</fullName>
    </submittedName>
</protein>
<dbReference type="EMBL" id="RCZC01000013">
    <property type="protein sequence ID" value="TPG46530.1"/>
    <property type="molecule type" value="Genomic_DNA"/>
</dbReference>
<proteinExistence type="inferred from homology"/>
<dbReference type="PANTHER" id="PTHR37936">
    <property type="entry name" value="TRANSPOSASE INSC FOR INSERTION ELEMENT IS2A-RELATED"/>
    <property type="match status" value="1"/>
</dbReference>
<dbReference type="AlphaFoldDB" id="A0A502FAX3"/>
<dbReference type="InterPro" id="IPR002514">
    <property type="entry name" value="Transposase_8"/>
</dbReference>
<dbReference type="Proteomes" id="UP000319931">
    <property type="component" value="Unassembled WGS sequence"/>
</dbReference>
<dbReference type="Pfam" id="PF01527">
    <property type="entry name" value="HTH_Tnp_1"/>
    <property type="match status" value="1"/>
</dbReference>
<dbReference type="Gene3D" id="1.10.10.10">
    <property type="entry name" value="Winged helix-like DNA-binding domain superfamily/Winged helix DNA-binding domain"/>
    <property type="match status" value="1"/>
</dbReference>
<dbReference type="PANTHER" id="PTHR37936:SF3">
    <property type="entry name" value="TRANSPOSASE INSC FOR INSERTION ELEMENT IS2A-RELATED"/>
    <property type="match status" value="1"/>
</dbReference>
<accession>A0A502FAX3</accession>
<organism evidence="2 3">
    <name type="scientific">Sphingomonas glacialis</name>
    <dbReference type="NCBI Taxonomy" id="658225"/>
    <lineage>
        <taxon>Bacteria</taxon>
        <taxon>Pseudomonadati</taxon>
        <taxon>Pseudomonadota</taxon>
        <taxon>Alphaproteobacteria</taxon>
        <taxon>Sphingomonadales</taxon>
        <taxon>Sphingomonadaceae</taxon>
        <taxon>Sphingomonas</taxon>
    </lineage>
</organism>
<dbReference type="GO" id="GO:0004803">
    <property type="term" value="F:transposase activity"/>
    <property type="evidence" value="ECO:0007669"/>
    <property type="project" value="InterPro"/>
</dbReference>
<dbReference type="GO" id="GO:0043565">
    <property type="term" value="F:sequence-specific DNA binding"/>
    <property type="evidence" value="ECO:0007669"/>
    <property type="project" value="InterPro"/>
</dbReference>
<reference evidence="2 3" key="1">
    <citation type="journal article" date="2019" name="Environ. Microbiol.">
        <title>Species interactions and distinct microbial communities in high Arctic permafrost affected cryosols are associated with the CH4 and CO2 gas fluxes.</title>
        <authorList>
            <person name="Altshuler I."/>
            <person name="Hamel J."/>
            <person name="Turney S."/>
            <person name="Magnuson E."/>
            <person name="Levesque R."/>
            <person name="Greer C."/>
            <person name="Whyte L.G."/>
        </authorList>
    </citation>
    <scope>NUCLEOTIDE SEQUENCE [LARGE SCALE GENOMIC DNA]</scope>
    <source>
        <strain evidence="2 3">E6.1</strain>
    </source>
</reference>
<dbReference type="InterPro" id="IPR036388">
    <property type="entry name" value="WH-like_DNA-bd_sf"/>
</dbReference>
<comment type="similarity">
    <text evidence="1">Belongs to the transposase 8 family.</text>
</comment>
<dbReference type="GO" id="GO:0006313">
    <property type="term" value="P:DNA transposition"/>
    <property type="evidence" value="ECO:0007669"/>
    <property type="project" value="InterPro"/>
</dbReference>
<evidence type="ECO:0000256" key="1">
    <source>
        <dbReference type="ARBA" id="ARBA00009964"/>
    </source>
</evidence>
<dbReference type="NCBIfam" id="NF047595">
    <property type="entry name" value="IS66_ISRel24_TnpA"/>
    <property type="match status" value="1"/>
</dbReference>
<name>A0A502FAX3_9SPHN</name>
<comment type="caution">
    <text evidence="2">The sequence shown here is derived from an EMBL/GenBank/DDBJ whole genome shotgun (WGS) entry which is preliminary data.</text>
</comment>
<dbReference type="RefSeq" id="WP_140852648.1">
    <property type="nucleotide sequence ID" value="NZ_RCZC01000013.1"/>
</dbReference>
<keyword evidence="3" id="KW-1185">Reference proteome</keyword>
<dbReference type="InterPro" id="IPR010921">
    <property type="entry name" value="Trp_repressor/repl_initiator"/>
</dbReference>
<dbReference type="SUPFAM" id="SSF48295">
    <property type="entry name" value="TrpR-like"/>
    <property type="match status" value="1"/>
</dbReference>
<evidence type="ECO:0000313" key="3">
    <source>
        <dbReference type="Proteomes" id="UP000319931"/>
    </source>
</evidence>